<gene>
    <name evidence="1" type="ORF">NM688_g6059</name>
</gene>
<sequence length="451" mass="50512">MKVTYMTVVRYGSREDYQTVKAIIGKPKNPTSRTCAICPSAAYQLKKTTLWSAIGSRTRTSPSITKLSDRVWMPSKLEQRAFCESKRSRGNNRRVAGQEAELPFSSRPLAMAAGPVIPLDRAYLSAIWLETMFYGMNFVLFWSCIVMLTIRRRTPKINKILVLIATIMFCFSTAHVSLGFQRLIEGFIVLRNEPGGPATFFSDVSIPANVVKVGIHTVNSIIGDSVVVWRCWLVWSKDWRMCVLPVMLIIASAICGFAQTVYFARGKKLHSAFSHILQVWNGSLFSLSLATNVTVTLLISLRVWYMFRFDGVSLSNFRYWRVLLIIIESGMVYSIALICEITLYFLDSNAFYIVYDPIAQLTAIVPTIIIVLAALQLTSNDVHSRLTRRKSTKPNVKPGDTGYTTTVPLETMQFADNQPRSILSTLGPKTTVSSVYAENGSFVKNEPATLA</sequence>
<name>A0ACC1SKL6_9APHY</name>
<dbReference type="Proteomes" id="UP001148662">
    <property type="component" value="Unassembled WGS sequence"/>
</dbReference>
<comment type="caution">
    <text evidence="1">The sequence shown here is derived from an EMBL/GenBank/DDBJ whole genome shotgun (WGS) entry which is preliminary data.</text>
</comment>
<dbReference type="EMBL" id="JANHOG010001194">
    <property type="protein sequence ID" value="KAJ3541631.1"/>
    <property type="molecule type" value="Genomic_DNA"/>
</dbReference>
<evidence type="ECO:0000313" key="2">
    <source>
        <dbReference type="Proteomes" id="UP001148662"/>
    </source>
</evidence>
<proteinExistence type="predicted"/>
<reference evidence="1" key="1">
    <citation type="submission" date="2022-07" db="EMBL/GenBank/DDBJ databases">
        <title>Genome Sequence of Phlebia brevispora.</title>
        <authorList>
            <person name="Buettner E."/>
        </authorList>
    </citation>
    <scope>NUCLEOTIDE SEQUENCE</scope>
    <source>
        <strain evidence="1">MPL23</strain>
    </source>
</reference>
<keyword evidence="2" id="KW-1185">Reference proteome</keyword>
<accession>A0ACC1SKL6</accession>
<evidence type="ECO:0000313" key="1">
    <source>
        <dbReference type="EMBL" id="KAJ3541631.1"/>
    </source>
</evidence>
<protein>
    <submittedName>
        <fullName evidence="1">Uncharacterized protein</fullName>
    </submittedName>
</protein>
<organism evidence="1 2">
    <name type="scientific">Phlebia brevispora</name>
    <dbReference type="NCBI Taxonomy" id="194682"/>
    <lineage>
        <taxon>Eukaryota</taxon>
        <taxon>Fungi</taxon>
        <taxon>Dikarya</taxon>
        <taxon>Basidiomycota</taxon>
        <taxon>Agaricomycotina</taxon>
        <taxon>Agaricomycetes</taxon>
        <taxon>Polyporales</taxon>
        <taxon>Meruliaceae</taxon>
        <taxon>Phlebia</taxon>
    </lineage>
</organism>